<dbReference type="GO" id="GO:0004813">
    <property type="term" value="F:alanine-tRNA ligase activity"/>
    <property type="evidence" value="ECO:0007669"/>
    <property type="project" value="UniProtKB-UniRule"/>
</dbReference>
<dbReference type="Gene3D" id="3.30.980.10">
    <property type="entry name" value="Threonyl-trna Synthetase, Chain A, domain 2"/>
    <property type="match status" value="1"/>
</dbReference>
<dbReference type="CDD" id="cd00673">
    <property type="entry name" value="AlaRS_core"/>
    <property type="match status" value="1"/>
</dbReference>
<evidence type="ECO:0000256" key="9">
    <source>
        <dbReference type="ARBA" id="ARBA00022917"/>
    </source>
</evidence>
<comment type="function">
    <text evidence="11">Catalyzes the attachment of alanine to tRNA(Ala) in a two-step reaction: alanine is first activated by ATP to form Ala-AMP and then transferred to the acceptor end of tRNA(Ala). Also edits incorrectly charged Ser-tRNA(Ala) and Gly-tRNA(Ala) via its editing domain.</text>
</comment>
<dbReference type="InterPro" id="IPR018165">
    <property type="entry name" value="Ala-tRNA-synth_IIc_core"/>
</dbReference>
<dbReference type="Gene3D" id="2.40.30.130">
    <property type="match status" value="1"/>
</dbReference>
<keyword evidence="6 11" id="KW-0862">Zinc</keyword>
<keyword evidence="10 11" id="KW-0030">Aminoacyl-tRNA synthetase</keyword>
<dbReference type="PRINTS" id="PR00980">
    <property type="entry name" value="TRNASYNTHALA"/>
</dbReference>
<dbReference type="Pfam" id="PF07973">
    <property type="entry name" value="tRNA_SAD"/>
    <property type="match status" value="1"/>
</dbReference>
<evidence type="ECO:0000256" key="1">
    <source>
        <dbReference type="ARBA" id="ARBA00008226"/>
    </source>
</evidence>
<keyword evidence="8 11" id="KW-0694">RNA-binding</keyword>
<sequence>MKKMTGSQIRAAFLKYFADNSHTVVLSSSLVPHDDPTLLFANAGMNQFKDIFLGKETRNYKRAASCQKVVRAGGKHNDLENVGRTARHHTFFEMLGNFSFGDYFKRDAINFAWTFLTKELELPVEKLFVTVYQDDDEAFNLWQEVAGLSSDKIYRKGAKDNFWQMGDTGPCGPCSEIFIDQGESVGCGRPDCNPDCDCDRHLELWNLVFMQFNRDEKGNLSPLPKPSIDTGMGLERIAAIMQNKQSNYETDLIRPIIDYTARLAGVEYGKDEQTDISLRVIADHSRSTTFLIGDGVLPSNEKRGYTLRKIMRRAMRHGKMLGLEHEFFYNVCGYVVDFMKDHYVELTDKKSFITKTVETEEKSFGKTLATGMKIIEEELLEKYKSSKIIDGEDIFKLYDTYGFPVDLLEDIVADAGYSLDMAGFDKMMEQQQVRAKASSLGIAACGTSDALKELSGHIVTEFGGYAGLIASGKILAMVSNDKRVYEVQDGDNVDIILDVTTSYPEGGGQAGDKGIISGSEGSLFKIENTLKLNDMIIHRGKVLKGFFKEQDNVKVEVDETIRQYTEYNHTATHLLHKALQKIIGDHARQAGSLVNDERLRFDFTHYQALTIEQIDEIEMEVNRAVTANYPVHKRIETLEDAMQEGATALFGEKYGEEVRVVQIANYSKELCGGCHVDRTGVIGLFKILSESSVAQGVRRIEAVTSHKAFKYLSDMDKSMKQVLTVLKCQPAEAAERVADILKNNKALEKRVKAAGERIVPKITDTIFKNVKEINGIKVARILFEKSNIPLMREVIDAGRDKLGSCIIVIGAETDEDKAVIICGVSKDLTDKYNAGAIVKEIAAAAGGSGGGKADMAQAGTKHIDKLPEALDKIYDLI</sequence>
<dbReference type="EC" id="6.1.1.7" evidence="11"/>
<evidence type="ECO:0000256" key="3">
    <source>
        <dbReference type="ARBA" id="ARBA00022598"/>
    </source>
</evidence>
<evidence type="ECO:0000313" key="13">
    <source>
        <dbReference type="Proteomes" id="UP000017429"/>
    </source>
</evidence>
<dbReference type="InterPro" id="IPR009000">
    <property type="entry name" value="Transl_B-barrel_sf"/>
</dbReference>
<dbReference type="InterPro" id="IPR018164">
    <property type="entry name" value="Ala-tRNA-synth_IIc_N"/>
</dbReference>
<dbReference type="GO" id="GO:0005524">
    <property type="term" value="F:ATP binding"/>
    <property type="evidence" value="ECO:0007669"/>
    <property type="project" value="UniProtKB-UniRule"/>
</dbReference>
<protein>
    <recommendedName>
        <fullName evidence="11">Alanine--tRNA ligase</fullName>
        <ecNumber evidence="11">6.1.1.7</ecNumber>
    </recommendedName>
    <alternativeName>
        <fullName evidence="11">Alanyl-tRNA synthetase</fullName>
        <shortName evidence="11">AlaRS</shortName>
    </alternativeName>
</protein>
<dbReference type="FunFam" id="3.30.54.20:FF:000001">
    <property type="entry name" value="Alanine--tRNA ligase"/>
    <property type="match status" value="1"/>
</dbReference>
<dbReference type="SUPFAM" id="SSF101353">
    <property type="entry name" value="Putative anticodon-binding domain of alanyl-tRNA synthetase (AlaRS)"/>
    <property type="match status" value="1"/>
</dbReference>
<dbReference type="Gene3D" id="3.30.54.20">
    <property type="match status" value="1"/>
</dbReference>
<accession>V2RRF9</accession>
<dbReference type="InterPro" id="IPR045864">
    <property type="entry name" value="aa-tRNA-synth_II/BPL/LPL"/>
</dbReference>
<dbReference type="Gene3D" id="3.30.930.10">
    <property type="entry name" value="Bira Bifunctional Protein, Domain 2"/>
    <property type="match status" value="1"/>
</dbReference>
<dbReference type="EMBL" id="CP097562">
    <property type="protein sequence ID" value="USF23493.1"/>
    <property type="molecule type" value="Genomic_DNA"/>
</dbReference>
<keyword evidence="7 11" id="KW-0067">ATP-binding</keyword>
<dbReference type="GO" id="GO:0005829">
    <property type="term" value="C:cytosol"/>
    <property type="evidence" value="ECO:0007669"/>
    <property type="project" value="TreeGrafter"/>
</dbReference>
<dbReference type="SUPFAM" id="SSF50447">
    <property type="entry name" value="Translation proteins"/>
    <property type="match status" value="1"/>
</dbReference>
<reference evidence="12" key="3">
    <citation type="submission" date="2022-06" db="EMBL/GenBank/DDBJ databases">
        <title>Resources to Facilitate Use of the Altered Schaedler Flora (ASF) Mouse Model to Study Microbiome Function.</title>
        <authorList>
            <person name="Proctor A."/>
            <person name="Parvinroo S."/>
            <person name="Richie T."/>
            <person name="Jia X."/>
            <person name="Lee S.T.M."/>
            <person name="Karp P.D."/>
            <person name="Paley S."/>
            <person name="Kostic A.D."/>
            <person name="Pierre J.F."/>
            <person name="Wannemuehler M.J."/>
            <person name="Phillips G.J."/>
        </authorList>
    </citation>
    <scope>NUCLEOTIDE SEQUENCE</scope>
    <source>
        <strain evidence="12">ASF457</strain>
    </source>
</reference>
<evidence type="ECO:0000256" key="5">
    <source>
        <dbReference type="ARBA" id="ARBA00022741"/>
    </source>
</evidence>
<dbReference type="PANTHER" id="PTHR11777:SF9">
    <property type="entry name" value="ALANINE--TRNA LIGASE, CYTOPLASMIC"/>
    <property type="match status" value="1"/>
</dbReference>
<dbReference type="PANTHER" id="PTHR11777">
    <property type="entry name" value="ALANYL-TRNA SYNTHETASE"/>
    <property type="match status" value="1"/>
</dbReference>
<evidence type="ECO:0000256" key="8">
    <source>
        <dbReference type="ARBA" id="ARBA00022884"/>
    </source>
</evidence>
<dbReference type="SMART" id="SM00863">
    <property type="entry name" value="tRNA_SAD"/>
    <property type="match status" value="1"/>
</dbReference>
<comment type="domain">
    <text evidence="11">Consists of three domains; the N-terminal catalytic domain, the editing domain and the C-terminal C-Ala domain. The editing domain removes incorrectly charged amino acids, while the C-Ala domain, along with tRNA(Ala), serves as a bridge to cooperatively bring together the editing and aminoacylation centers thus stimulating deacylation of misacylated tRNAs.</text>
</comment>
<dbReference type="PROSITE" id="PS50860">
    <property type="entry name" value="AA_TRNA_LIGASE_II_ALA"/>
    <property type="match status" value="1"/>
</dbReference>
<feature type="binding site" evidence="11">
    <location>
        <position position="675"/>
    </location>
    <ligand>
        <name>Zn(2+)</name>
        <dbReference type="ChEBI" id="CHEBI:29105"/>
    </ligand>
</feature>
<dbReference type="InterPro" id="IPR002318">
    <property type="entry name" value="Ala-tRNA-lgiase_IIc"/>
</dbReference>
<keyword evidence="2 11" id="KW-0820">tRNA-binding</keyword>
<dbReference type="Proteomes" id="UP000017429">
    <property type="component" value="Chromosome"/>
</dbReference>
<evidence type="ECO:0000256" key="7">
    <source>
        <dbReference type="ARBA" id="ARBA00022840"/>
    </source>
</evidence>
<feature type="binding site" evidence="11">
    <location>
        <position position="569"/>
    </location>
    <ligand>
        <name>Zn(2+)</name>
        <dbReference type="ChEBI" id="CHEBI:29105"/>
    </ligand>
</feature>
<name>V2RRF9_9BACT</name>
<dbReference type="InterPro" id="IPR023033">
    <property type="entry name" value="Ala_tRNA_ligase_euk/bac"/>
</dbReference>
<evidence type="ECO:0000256" key="6">
    <source>
        <dbReference type="ARBA" id="ARBA00022833"/>
    </source>
</evidence>
<dbReference type="FunFam" id="3.10.310.40:FF:000001">
    <property type="entry name" value="Alanine--tRNA ligase"/>
    <property type="match status" value="1"/>
</dbReference>
<dbReference type="InterPro" id="IPR012947">
    <property type="entry name" value="tRNA_SAD"/>
</dbReference>
<comment type="cofactor">
    <cofactor evidence="11">
        <name>Zn(2+)</name>
        <dbReference type="ChEBI" id="CHEBI:29105"/>
    </cofactor>
    <text evidence="11">Binds 1 zinc ion per subunit.</text>
</comment>
<reference evidence="12" key="2">
    <citation type="submission" date="2022-05" db="EMBL/GenBank/DDBJ databases">
        <authorList>
            <person name="Proctor A.L."/>
            <person name="Phillips G.J."/>
            <person name="Wannemuehler M.J."/>
        </authorList>
    </citation>
    <scope>NUCLEOTIDE SEQUENCE</scope>
    <source>
        <strain evidence="12">ASF457</strain>
    </source>
</reference>
<dbReference type="InterPro" id="IPR050058">
    <property type="entry name" value="Ala-tRNA_ligase"/>
</dbReference>
<dbReference type="SUPFAM" id="SSF55186">
    <property type="entry name" value="ThrRS/AlaRS common domain"/>
    <property type="match status" value="1"/>
</dbReference>
<dbReference type="KEGG" id="msch:N508_000556"/>
<keyword evidence="13" id="KW-1185">Reference proteome</keyword>
<dbReference type="InterPro" id="IPR018162">
    <property type="entry name" value="Ala-tRNA-ligase_IIc_anticod-bd"/>
</dbReference>
<keyword evidence="3 11" id="KW-0436">Ligase</keyword>
<dbReference type="InterPro" id="IPR003156">
    <property type="entry name" value="DHHA1_dom"/>
</dbReference>
<organism evidence="12 13">
    <name type="scientific">Mucispirillum schaedleri ASF457</name>
    <dbReference type="NCBI Taxonomy" id="1379858"/>
    <lineage>
        <taxon>Bacteria</taxon>
        <taxon>Pseudomonadati</taxon>
        <taxon>Deferribacterota</taxon>
        <taxon>Deferribacteres</taxon>
        <taxon>Deferribacterales</taxon>
        <taxon>Mucispirillaceae</taxon>
        <taxon>Mucispirillum</taxon>
    </lineage>
</organism>
<dbReference type="eggNOG" id="COG0013">
    <property type="taxonomic scope" value="Bacteria"/>
</dbReference>
<dbReference type="InterPro" id="IPR018163">
    <property type="entry name" value="Thr/Ala-tRNA-synth_IIc_edit"/>
</dbReference>
<feature type="binding site" evidence="11">
    <location>
        <position position="573"/>
    </location>
    <ligand>
        <name>Zn(2+)</name>
        <dbReference type="ChEBI" id="CHEBI:29105"/>
    </ligand>
</feature>
<dbReference type="GO" id="GO:0002161">
    <property type="term" value="F:aminoacyl-tRNA deacylase activity"/>
    <property type="evidence" value="ECO:0007669"/>
    <property type="project" value="TreeGrafter"/>
</dbReference>
<comment type="similarity">
    <text evidence="1 11">Belongs to the class-II aminoacyl-tRNA synthetase family.</text>
</comment>
<evidence type="ECO:0000256" key="4">
    <source>
        <dbReference type="ARBA" id="ARBA00022723"/>
    </source>
</evidence>
<dbReference type="Pfam" id="PF01411">
    <property type="entry name" value="tRNA-synt_2c"/>
    <property type="match status" value="1"/>
</dbReference>
<dbReference type="SUPFAM" id="SSF55681">
    <property type="entry name" value="Class II aaRS and biotin synthetases"/>
    <property type="match status" value="1"/>
</dbReference>
<dbReference type="AlphaFoldDB" id="V2RRF9"/>
<evidence type="ECO:0000256" key="10">
    <source>
        <dbReference type="ARBA" id="ARBA00023146"/>
    </source>
</evidence>
<proteinExistence type="inferred from homology"/>
<dbReference type="GO" id="GO:0008270">
    <property type="term" value="F:zinc ion binding"/>
    <property type="evidence" value="ECO:0007669"/>
    <property type="project" value="UniProtKB-UniRule"/>
</dbReference>
<comment type="subcellular location">
    <subcellularLocation>
        <location evidence="11">Cytoplasm</location>
    </subcellularLocation>
</comment>
<keyword evidence="9 11" id="KW-0648">Protein biosynthesis</keyword>
<dbReference type="Gene3D" id="3.10.310.40">
    <property type="match status" value="1"/>
</dbReference>
<dbReference type="GO" id="GO:0006419">
    <property type="term" value="P:alanyl-tRNA aminoacylation"/>
    <property type="evidence" value="ECO:0007669"/>
    <property type="project" value="UniProtKB-UniRule"/>
</dbReference>
<evidence type="ECO:0000256" key="11">
    <source>
        <dbReference type="HAMAP-Rule" id="MF_00036"/>
    </source>
</evidence>
<dbReference type="Gene3D" id="6.10.250.550">
    <property type="match status" value="1"/>
</dbReference>
<evidence type="ECO:0000313" key="12">
    <source>
        <dbReference type="EMBL" id="USF23493.1"/>
    </source>
</evidence>
<feature type="binding site" evidence="11">
    <location>
        <position position="671"/>
    </location>
    <ligand>
        <name>Zn(2+)</name>
        <dbReference type="ChEBI" id="CHEBI:29105"/>
    </ligand>
</feature>
<keyword evidence="11" id="KW-0963">Cytoplasm</keyword>
<dbReference type="NCBIfam" id="TIGR00344">
    <property type="entry name" value="alaS"/>
    <property type="match status" value="1"/>
</dbReference>
<dbReference type="FunFam" id="3.30.980.10:FF:000004">
    <property type="entry name" value="Alanine--tRNA ligase, cytoplasmic"/>
    <property type="match status" value="1"/>
</dbReference>
<dbReference type="HAMAP" id="MF_00036_B">
    <property type="entry name" value="Ala_tRNA_synth_B"/>
    <property type="match status" value="1"/>
</dbReference>
<keyword evidence="4 11" id="KW-0479">Metal-binding</keyword>
<evidence type="ECO:0000256" key="2">
    <source>
        <dbReference type="ARBA" id="ARBA00022555"/>
    </source>
</evidence>
<dbReference type="GO" id="GO:0000049">
    <property type="term" value="F:tRNA binding"/>
    <property type="evidence" value="ECO:0007669"/>
    <property type="project" value="UniProtKB-KW"/>
</dbReference>
<reference evidence="12" key="1">
    <citation type="journal article" date="2014" name="Genome Announc.">
        <title>Draft genome sequences of the altered schaedler flora, a defined bacterial community from gnotobiotic mice.</title>
        <authorList>
            <person name="Wannemuehler M.J."/>
            <person name="Overstreet A.M."/>
            <person name="Ward D.V."/>
            <person name="Phillips G.J."/>
        </authorList>
    </citation>
    <scope>NUCLEOTIDE SEQUENCE</scope>
    <source>
        <strain evidence="12">ASF457</strain>
    </source>
</reference>
<dbReference type="Pfam" id="PF02272">
    <property type="entry name" value="DHHA1"/>
    <property type="match status" value="1"/>
</dbReference>
<comment type="catalytic activity">
    <reaction evidence="11">
        <text>tRNA(Ala) + L-alanine + ATP = L-alanyl-tRNA(Ala) + AMP + diphosphate</text>
        <dbReference type="Rhea" id="RHEA:12540"/>
        <dbReference type="Rhea" id="RHEA-COMP:9657"/>
        <dbReference type="Rhea" id="RHEA-COMP:9923"/>
        <dbReference type="ChEBI" id="CHEBI:30616"/>
        <dbReference type="ChEBI" id="CHEBI:33019"/>
        <dbReference type="ChEBI" id="CHEBI:57972"/>
        <dbReference type="ChEBI" id="CHEBI:78442"/>
        <dbReference type="ChEBI" id="CHEBI:78497"/>
        <dbReference type="ChEBI" id="CHEBI:456215"/>
        <dbReference type="EC" id="6.1.1.7"/>
    </reaction>
</comment>
<keyword evidence="5 11" id="KW-0547">Nucleotide-binding</keyword>
<gene>
    <name evidence="11 12" type="primary">alaS</name>
    <name evidence="12" type="ORF">N508_000556</name>
</gene>
<dbReference type="FunFam" id="3.30.930.10:FF:000004">
    <property type="entry name" value="Alanine--tRNA ligase"/>
    <property type="match status" value="1"/>
</dbReference>